<dbReference type="PANTHER" id="PTHR44500">
    <property type="entry name" value="DNAJ HOMOLOG SUBFAMILY C MEMBER 12"/>
    <property type="match status" value="1"/>
</dbReference>
<feature type="region of interest" description="Disordered" evidence="2">
    <location>
        <begin position="108"/>
        <end position="134"/>
    </location>
</feature>
<dbReference type="Gene3D" id="1.10.287.110">
    <property type="entry name" value="DnaJ domain"/>
    <property type="match status" value="1"/>
</dbReference>
<dbReference type="PRINTS" id="PR00625">
    <property type="entry name" value="JDOMAIN"/>
</dbReference>
<dbReference type="PROSITE" id="PS50076">
    <property type="entry name" value="DNAJ_2"/>
    <property type="match status" value="1"/>
</dbReference>
<feature type="compositionally biased region" description="Polar residues" evidence="2">
    <location>
        <begin position="120"/>
        <end position="134"/>
    </location>
</feature>
<feature type="domain" description="J" evidence="3">
    <location>
        <begin position="15"/>
        <end position="81"/>
    </location>
</feature>
<dbReference type="EMBL" id="AZBU02000001">
    <property type="protein sequence ID" value="TMS37572.1"/>
    <property type="molecule type" value="Genomic_DNA"/>
</dbReference>
<dbReference type="InterPro" id="IPR036869">
    <property type="entry name" value="J_dom_sf"/>
</dbReference>
<protein>
    <recommendedName>
        <fullName evidence="3">J domain-containing protein</fullName>
    </recommendedName>
</protein>
<dbReference type="InterPro" id="IPR029827">
    <property type="entry name" value="JDP1-like"/>
</dbReference>
<sequence length="146" mass="16709">MDSSSETEKRGDQDDLYGLLGCSKSATLEQILAEYRARVRDYHPDKVGTQSEDVTKKFQRLLYAKEILTSTSKRHLYDMWLSIGDGTSLDQWMTNKERVEQTMHWANTTPTPMLRPAEAGTSQPQRGPQWSRAESSVISAFRSYEI</sequence>
<dbReference type="Proteomes" id="UP000298663">
    <property type="component" value="Unassembled WGS sequence"/>
</dbReference>
<evidence type="ECO:0000256" key="1">
    <source>
        <dbReference type="ARBA" id="ARBA00023186"/>
    </source>
</evidence>
<proteinExistence type="predicted"/>
<dbReference type="PANTHER" id="PTHR44500:SF1">
    <property type="entry name" value="DNAJ HOMOLOG SUBFAMILY C MEMBER 12"/>
    <property type="match status" value="1"/>
</dbReference>
<reference evidence="4 5" key="1">
    <citation type="journal article" date="2015" name="Genome Biol.">
        <title>Comparative genomics of Steinernema reveals deeply conserved gene regulatory networks.</title>
        <authorList>
            <person name="Dillman A.R."/>
            <person name="Macchietto M."/>
            <person name="Porter C.F."/>
            <person name="Rogers A."/>
            <person name="Williams B."/>
            <person name="Antoshechkin I."/>
            <person name="Lee M.M."/>
            <person name="Goodwin Z."/>
            <person name="Lu X."/>
            <person name="Lewis E.E."/>
            <person name="Goodrich-Blair H."/>
            <person name="Stock S.P."/>
            <person name="Adams B.J."/>
            <person name="Sternberg P.W."/>
            <person name="Mortazavi A."/>
        </authorList>
    </citation>
    <scope>NUCLEOTIDE SEQUENCE [LARGE SCALE GENOMIC DNA]</scope>
    <source>
        <strain evidence="4 5">ALL</strain>
    </source>
</reference>
<dbReference type="AlphaFoldDB" id="A0A4U8UVX6"/>
<dbReference type="OrthoDB" id="436519at2759"/>
<accession>A0A4U8UVX6</accession>
<dbReference type="GO" id="GO:0005737">
    <property type="term" value="C:cytoplasm"/>
    <property type="evidence" value="ECO:0007669"/>
    <property type="project" value="TreeGrafter"/>
</dbReference>
<evidence type="ECO:0000313" key="5">
    <source>
        <dbReference type="Proteomes" id="UP000298663"/>
    </source>
</evidence>
<keyword evidence="5" id="KW-1185">Reference proteome</keyword>
<evidence type="ECO:0000259" key="3">
    <source>
        <dbReference type="PROSITE" id="PS50076"/>
    </source>
</evidence>
<reference evidence="4 5" key="2">
    <citation type="journal article" date="2019" name="G3 (Bethesda)">
        <title>Hybrid Assembly of the Genome of the Entomopathogenic Nematode Steinernema carpocapsae Identifies the X-Chromosome.</title>
        <authorList>
            <person name="Serra L."/>
            <person name="Macchietto M."/>
            <person name="Macias-Munoz A."/>
            <person name="McGill C.J."/>
            <person name="Rodriguez I.M."/>
            <person name="Rodriguez B."/>
            <person name="Murad R."/>
            <person name="Mortazavi A."/>
        </authorList>
    </citation>
    <scope>NUCLEOTIDE SEQUENCE [LARGE SCALE GENOMIC DNA]</scope>
    <source>
        <strain evidence="4 5">ALL</strain>
    </source>
</reference>
<dbReference type="SUPFAM" id="SSF46565">
    <property type="entry name" value="Chaperone J-domain"/>
    <property type="match status" value="1"/>
</dbReference>
<dbReference type="SMART" id="SM00271">
    <property type="entry name" value="DnaJ"/>
    <property type="match status" value="1"/>
</dbReference>
<keyword evidence="1" id="KW-0143">Chaperone</keyword>
<name>A0A4U8UVX6_STECR</name>
<evidence type="ECO:0000256" key="2">
    <source>
        <dbReference type="SAM" id="MobiDB-lite"/>
    </source>
</evidence>
<comment type="caution">
    <text evidence="4">The sequence shown here is derived from an EMBL/GenBank/DDBJ whole genome shotgun (WGS) entry which is preliminary data.</text>
</comment>
<evidence type="ECO:0000313" key="4">
    <source>
        <dbReference type="EMBL" id="TMS37572.1"/>
    </source>
</evidence>
<dbReference type="STRING" id="34508.A0A4U8UVX6"/>
<gene>
    <name evidence="4" type="ORF">L596_004475</name>
</gene>
<dbReference type="CDD" id="cd06257">
    <property type="entry name" value="DnaJ"/>
    <property type="match status" value="1"/>
</dbReference>
<dbReference type="Pfam" id="PF00226">
    <property type="entry name" value="DnaJ"/>
    <property type="match status" value="1"/>
</dbReference>
<organism evidence="4 5">
    <name type="scientific">Steinernema carpocapsae</name>
    <name type="common">Entomopathogenic nematode</name>
    <dbReference type="NCBI Taxonomy" id="34508"/>
    <lineage>
        <taxon>Eukaryota</taxon>
        <taxon>Metazoa</taxon>
        <taxon>Ecdysozoa</taxon>
        <taxon>Nematoda</taxon>
        <taxon>Chromadorea</taxon>
        <taxon>Rhabditida</taxon>
        <taxon>Tylenchina</taxon>
        <taxon>Panagrolaimomorpha</taxon>
        <taxon>Strongyloidoidea</taxon>
        <taxon>Steinernematidae</taxon>
        <taxon>Steinernema</taxon>
    </lineage>
</organism>
<dbReference type="InterPro" id="IPR001623">
    <property type="entry name" value="DnaJ_domain"/>
</dbReference>